<reference evidence="1 2" key="1">
    <citation type="submission" date="2007-01" db="EMBL/GenBank/DDBJ databases">
        <authorList>
            <person name="Haygood M."/>
            <person name="Podell S."/>
            <person name="Anderson C."/>
            <person name="Hopkinson B."/>
            <person name="Roe K."/>
            <person name="Barbeau K."/>
            <person name="Gaasterland T."/>
            <person name="Ferriera S."/>
            <person name="Johnson J."/>
            <person name="Kravitz S."/>
            <person name="Beeson K."/>
            <person name="Sutton G."/>
            <person name="Rogers Y.-H."/>
            <person name="Friedman R."/>
            <person name="Frazier M."/>
            <person name="Venter J.C."/>
        </authorList>
    </citation>
    <scope>NUCLEOTIDE SEQUENCE [LARGE SCALE GENOMIC DNA]</scope>
    <source>
        <strain evidence="1 2">ATCC 23134</strain>
    </source>
</reference>
<sequence length="47" mass="5061">MLEAIFRVVFCARKSATILRVSGNYAGNSAIGQVQDSGMQGNVEKSR</sequence>
<evidence type="ECO:0000313" key="1">
    <source>
        <dbReference type="EMBL" id="EAY28389.1"/>
    </source>
</evidence>
<protein>
    <submittedName>
        <fullName evidence="1">Uncharacterized protein</fullName>
    </submittedName>
</protein>
<organism evidence="1 2">
    <name type="scientific">Microscilla marina ATCC 23134</name>
    <dbReference type="NCBI Taxonomy" id="313606"/>
    <lineage>
        <taxon>Bacteria</taxon>
        <taxon>Pseudomonadati</taxon>
        <taxon>Bacteroidota</taxon>
        <taxon>Cytophagia</taxon>
        <taxon>Cytophagales</taxon>
        <taxon>Microscillaceae</taxon>
        <taxon>Microscilla</taxon>
    </lineage>
</organism>
<dbReference type="EMBL" id="AAWS01000016">
    <property type="protein sequence ID" value="EAY28389.1"/>
    <property type="molecule type" value="Genomic_DNA"/>
</dbReference>
<dbReference type="Proteomes" id="UP000004095">
    <property type="component" value="Unassembled WGS sequence"/>
</dbReference>
<comment type="caution">
    <text evidence="1">The sequence shown here is derived from an EMBL/GenBank/DDBJ whole genome shotgun (WGS) entry which is preliminary data.</text>
</comment>
<accession>A1ZMK9</accession>
<evidence type="ECO:0000313" key="2">
    <source>
        <dbReference type="Proteomes" id="UP000004095"/>
    </source>
</evidence>
<keyword evidence="2" id="KW-1185">Reference proteome</keyword>
<dbReference type="AlphaFoldDB" id="A1ZMK9"/>
<name>A1ZMK9_MICM2</name>
<proteinExistence type="predicted"/>
<gene>
    <name evidence="1" type="ORF">M23134_03941</name>
</gene>